<dbReference type="EMBL" id="WTXG01000012">
    <property type="protein sequence ID" value="KAI0301794.1"/>
    <property type="molecule type" value="Genomic_DNA"/>
</dbReference>
<sequence>MDDGRMSILDSDLRAKTGASMQVEDADIGRRARVMLWCTVPCDLQCKIIRYVLSPPSLSKVVGDWTGTTRRGIYGKYLENISPLRYLILSNRPKFCFANLLASQTITDPRSSPWRRGWREIVIPWAKQSAAGSQIVCPGCPGLGSGPAKGPNKHDGESIRGNIISCPR</sequence>
<organism evidence="1 2">
    <name type="scientific">Multifurca ochricompacta</name>
    <dbReference type="NCBI Taxonomy" id="376703"/>
    <lineage>
        <taxon>Eukaryota</taxon>
        <taxon>Fungi</taxon>
        <taxon>Dikarya</taxon>
        <taxon>Basidiomycota</taxon>
        <taxon>Agaricomycotina</taxon>
        <taxon>Agaricomycetes</taxon>
        <taxon>Russulales</taxon>
        <taxon>Russulaceae</taxon>
        <taxon>Multifurca</taxon>
    </lineage>
</organism>
<gene>
    <name evidence="1" type="ORF">B0F90DRAFT_248236</name>
</gene>
<keyword evidence="2" id="KW-1185">Reference proteome</keyword>
<evidence type="ECO:0000313" key="2">
    <source>
        <dbReference type="Proteomes" id="UP001203297"/>
    </source>
</evidence>
<name>A0AAD4M4K8_9AGAM</name>
<proteinExistence type="predicted"/>
<reference evidence="1" key="1">
    <citation type="journal article" date="2022" name="New Phytol.">
        <title>Evolutionary transition to the ectomycorrhizal habit in the genomes of a hyperdiverse lineage of mushroom-forming fungi.</title>
        <authorList>
            <person name="Looney B."/>
            <person name="Miyauchi S."/>
            <person name="Morin E."/>
            <person name="Drula E."/>
            <person name="Courty P.E."/>
            <person name="Kohler A."/>
            <person name="Kuo A."/>
            <person name="LaButti K."/>
            <person name="Pangilinan J."/>
            <person name="Lipzen A."/>
            <person name="Riley R."/>
            <person name="Andreopoulos W."/>
            <person name="He G."/>
            <person name="Johnson J."/>
            <person name="Nolan M."/>
            <person name="Tritt A."/>
            <person name="Barry K.W."/>
            <person name="Grigoriev I.V."/>
            <person name="Nagy L.G."/>
            <person name="Hibbett D."/>
            <person name="Henrissat B."/>
            <person name="Matheny P.B."/>
            <person name="Labbe J."/>
            <person name="Martin F.M."/>
        </authorList>
    </citation>
    <scope>NUCLEOTIDE SEQUENCE</scope>
    <source>
        <strain evidence="1">BPL690</strain>
    </source>
</reference>
<dbReference type="AlphaFoldDB" id="A0AAD4M4K8"/>
<dbReference type="Proteomes" id="UP001203297">
    <property type="component" value="Unassembled WGS sequence"/>
</dbReference>
<protein>
    <submittedName>
        <fullName evidence="1">Uncharacterized protein</fullName>
    </submittedName>
</protein>
<evidence type="ECO:0000313" key="1">
    <source>
        <dbReference type="EMBL" id="KAI0301794.1"/>
    </source>
</evidence>
<comment type="caution">
    <text evidence="1">The sequence shown here is derived from an EMBL/GenBank/DDBJ whole genome shotgun (WGS) entry which is preliminary data.</text>
</comment>
<accession>A0AAD4M4K8</accession>